<reference evidence="2 3" key="1">
    <citation type="submission" date="2019-03" db="EMBL/GenBank/DDBJ databases">
        <title>Single cell metagenomics reveals metabolic interactions within the superorganism composed of flagellate Streblomastix strix and complex community of Bacteroidetes bacteria on its surface.</title>
        <authorList>
            <person name="Treitli S.C."/>
            <person name="Kolisko M."/>
            <person name="Husnik F."/>
            <person name="Keeling P."/>
            <person name="Hampl V."/>
        </authorList>
    </citation>
    <scope>NUCLEOTIDE SEQUENCE [LARGE SCALE GENOMIC DNA]</scope>
    <source>
        <strain evidence="2">ST1C</strain>
    </source>
</reference>
<dbReference type="Proteomes" id="UP000324800">
    <property type="component" value="Unassembled WGS sequence"/>
</dbReference>
<evidence type="ECO:0000313" key="2">
    <source>
        <dbReference type="EMBL" id="KAA6391654.1"/>
    </source>
</evidence>
<feature type="compositionally biased region" description="Basic and acidic residues" evidence="1">
    <location>
        <begin position="405"/>
        <end position="417"/>
    </location>
</feature>
<organism evidence="2 3">
    <name type="scientific">Streblomastix strix</name>
    <dbReference type="NCBI Taxonomy" id="222440"/>
    <lineage>
        <taxon>Eukaryota</taxon>
        <taxon>Metamonada</taxon>
        <taxon>Preaxostyla</taxon>
        <taxon>Oxymonadida</taxon>
        <taxon>Streblomastigidae</taxon>
        <taxon>Streblomastix</taxon>
    </lineage>
</organism>
<dbReference type="EMBL" id="SNRW01002810">
    <property type="protein sequence ID" value="KAA6391654.1"/>
    <property type="molecule type" value="Genomic_DNA"/>
</dbReference>
<sequence>MRSITDIYSRIIEPLYEFPERVRIISDILGDSSQEVYSAARAHCFGLKWIIKGQVGHALLLSESGEQEICVNIRKMMAISNLPGSDKISEMIDEQRLIEQKMAIQRAYAMEMYSLGDNFDKFIEQASDSYIYGLLSKNNLTSAQPSQHSTDRCDVEDIDKIYLAIAIGNDDEFNLDFDSECPVFKEVGAKCVPATTNENAPGRISMVITIMADGPSPSPFLIFGGIRIILKYLQVLIEQAGVKIVANGPRWKMKDPVDRVTAHKFRRYFRKLLRRLAERARNEIIGGKLSIAARRELIVQAAYDACQQSCVATNRQAAFFSTGLLSRSFQKAFQLIYIVDDFAAPRRPEGRKTSRKTASARNLTKDLYPDKIKRKRSCQEVQNGNKIRRLNSAESRSQKRVSKQLQEEKNNEVDSAE</sequence>
<evidence type="ECO:0000313" key="3">
    <source>
        <dbReference type="Proteomes" id="UP000324800"/>
    </source>
</evidence>
<proteinExistence type="predicted"/>
<gene>
    <name evidence="2" type="ORF">EZS28_012819</name>
</gene>
<name>A0A5J4W9Q7_9EUKA</name>
<feature type="region of interest" description="Disordered" evidence="1">
    <location>
        <begin position="374"/>
        <end position="417"/>
    </location>
</feature>
<dbReference type="AlphaFoldDB" id="A0A5J4W9Q7"/>
<protein>
    <submittedName>
        <fullName evidence="2">Uncharacterized protein</fullName>
    </submittedName>
</protein>
<accession>A0A5J4W9Q7</accession>
<evidence type="ECO:0000256" key="1">
    <source>
        <dbReference type="SAM" id="MobiDB-lite"/>
    </source>
</evidence>
<comment type="caution">
    <text evidence="2">The sequence shown here is derived from an EMBL/GenBank/DDBJ whole genome shotgun (WGS) entry which is preliminary data.</text>
</comment>
<feature type="region of interest" description="Disordered" evidence="1">
    <location>
        <begin position="347"/>
        <end position="366"/>
    </location>
</feature>